<dbReference type="SMART" id="SM00256">
    <property type="entry name" value="FBOX"/>
    <property type="match status" value="1"/>
</dbReference>
<reference evidence="2" key="1">
    <citation type="submission" date="2023-03" db="EMBL/GenBank/DDBJ databases">
        <authorList>
            <person name="Julca I."/>
        </authorList>
    </citation>
    <scope>NUCLEOTIDE SEQUENCE</scope>
</reference>
<dbReference type="Pfam" id="PF00646">
    <property type="entry name" value="F-box"/>
    <property type="match status" value="1"/>
</dbReference>
<dbReference type="InterPro" id="IPR053781">
    <property type="entry name" value="F-box_AtFBL13-like"/>
</dbReference>
<protein>
    <submittedName>
        <fullName evidence="2">OLC1v1033134C1</fullName>
    </submittedName>
</protein>
<organism evidence="2 3">
    <name type="scientific">Oldenlandia corymbosa var. corymbosa</name>
    <dbReference type="NCBI Taxonomy" id="529605"/>
    <lineage>
        <taxon>Eukaryota</taxon>
        <taxon>Viridiplantae</taxon>
        <taxon>Streptophyta</taxon>
        <taxon>Embryophyta</taxon>
        <taxon>Tracheophyta</taxon>
        <taxon>Spermatophyta</taxon>
        <taxon>Magnoliopsida</taxon>
        <taxon>eudicotyledons</taxon>
        <taxon>Gunneridae</taxon>
        <taxon>Pentapetalae</taxon>
        <taxon>asterids</taxon>
        <taxon>lamiids</taxon>
        <taxon>Gentianales</taxon>
        <taxon>Rubiaceae</taxon>
        <taxon>Rubioideae</taxon>
        <taxon>Spermacoceae</taxon>
        <taxon>Hedyotis-Oldenlandia complex</taxon>
        <taxon>Oldenlandia</taxon>
    </lineage>
</organism>
<evidence type="ECO:0000313" key="2">
    <source>
        <dbReference type="EMBL" id="CAI9096888.1"/>
    </source>
</evidence>
<dbReference type="InterPro" id="IPR032675">
    <property type="entry name" value="LRR_dom_sf"/>
</dbReference>
<keyword evidence="3" id="KW-1185">Reference proteome</keyword>
<dbReference type="PROSITE" id="PS50181">
    <property type="entry name" value="FBOX"/>
    <property type="match status" value="1"/>
</dbReference>
<dbReference type="Gene3D" id="1.20.1280.50">
    <property type="match status" value="1"/>
</dbReference>
<dbReference type="InterPro" id="IPR053772">
    <property type="entry name" value="At1g61320/At1g61330-like"/>
</dbReference>
<dbReference type="InterPro" id="IPR055357">
    <property type="entry name" value="LRR_At1g61320_AtMIF1"/>
</dbReference>
<dbReference type="Proteomes" id="UP001161247">
    <property type="component" value="Chromosome 2"/>
</dbReference>
<dbReference type="PANTHER" id="PTHR34145">
    <property type="entry name" value="OS02G0105600 PROTEIN"/>
    <property type="match status" value="1"/>
</dbReference>
<sequence>MENTNYNVEEIEEVRDVCVGNCHDDCIKILVVVLKICPNPTINSQPETTPSPPIAILIFSRPTASFRGLRLPDPVKSGLPIMRWGRKAARTGARKDRLIELPNEILSNIISRLTIRDAVRTSILSRSWRSVWTYHVHILCDSVGILGDGVCSETDSKWCFDGESDAQRRRYFVETVDHLMHQLHRDVKLDSLAVHFHLGKEFSSHITRWILFAFIKGAESLDFDFSEWHSSSSSRGEGALSVDKFEHYTFPCSLIISSPLRKCMIKHLRLGYCNFGSIRHRCSLASLITVELRHVTIGDQQMDAFLLSCSCLEKLSLHACNYLVHLRFPDSKSYLKFLCVKNCFRLESIQLRAENLATFVYTGEFVAFSFRNITRLVETYLSFTGKKRREGVSFALTRFAYHVPHLKALNLLSVLALHEIKFPDKVLEFSSVKELSLTVFPFLDEDEFGWATYVLKAFPLLRNLQLNLFTPSYIKKTAPIQRQLPECHQRSITELEINGFYGHPHETELLKYLLENLSQLRTLLINPRQKIRKVFSSWDSVEVPCNSNKLLEPATEDWLHNLVPPTVHLIIS</sequence>
<evidence type="ECO:0000259" key="1">
    <source>
        <dbReference type="PROSITE" id="PS50181"/>
    </source>
</evidence>
<dbReference type="PANTHER" id="PTHR34145:SF28">
    <property type="entry name" value="F-BOX DOMAIN-CONTAINING PROTEIN"/>
    <property type="match status" value="1"/>
</dbReference>
<dbReference type="AlphaFoldDB" id="A0AAV1CNZ5"/>
<dbReference type="InterPro" id="IPR036047">
    <property type="entry name" value="F-box-like_dom_sf"/>
</dbReference>
<evidence type="ECO:0000313" key="3">
    <source>
        <dbReference type="Proteomes" id="UP001161247"/>
    </source>
</evidence>
<dbReference type="Pfam" id="PF23622">
    <property type="entry name" value="LRR_At1g61320_AtMIF1"/>
    <property type="match status" value="1"/>
</dbReference>
<proteinExistence type="predicted"/>
<accession>A0AAV1CNZ5</accession>
<feature type="domain" description="F-box" evidence="1">
    <location>
        <begin position="95"/>
        <end position="131"/>
    </location>
</feature>
<dbReference type="SUPFAM" id="SSF52058">
    <property type="entry name" value="L domain-like"/>
    <property type="match status" value="1"/>
</dbReference>
<dbReference type="Gene3D" id="3.80.10.10">
    <property type="entry name" value="Ribonuclease Inhibitor"/>
    <property type="match status" value="1"/>
</dbReference>
<dbReference type="EMBL" id="OX459119">
    <property type="protein sequence ID" value="CAI9096888.1"/>
    <property type="molecule type" value="Genomic_DNA"/>
</dbReference>
<gene>
    <name evidence="2" type="ORF">OLC1_LOCUS7528</name>
</gene>
<name>A0AAV1CNZ5_OLDCO</name>
<dbReference type="InterPro" id="IPR001810">
    <property type="entry name" value="F-box_dom"/>
</dbReference>
<dbReference type="SUPFAM" id="SSF81383">
    <property type="entry name" value="F-box domain"/>
    <property type="match status" value="1"/>
</dbReference>
<dbReference type="CDD" id="cd22160">
    <property type="entry name" value="F-box_AtFBL13-like"/>
    <property type="match status" value="1"/>
</dbReference>